<keyword evidence="2" id="KW-0645">Protease</keyword>
<dbReference type="NCBIfam" id="TIGR04134">
    <property type="entry name" value="lipo_with_rSAM"/>
    <property type="match status" value="1"/>
</dbReference>
<dbReference type="InterPro" id="IPR013783">
    <property type="entry name" value="Ig-like_fold"/>
</dbReference>
<organism evidence="5 6">
    <name type="scientific">Porphyromonas endodontalis (strain ATCC 35406 / DSM 24491 / JCM 8526 / CCUG 16442 / BCRC 14492 / NCTC 13058 / HG 370)</name>
    <name type="common">Bacteroides endodontalis</name>
    <dbReference type="NCBI Taxonomy" id="553175"/>
    <lineage>
        <taxon>Bacteria</taxon>
        <taxon>Pseudomonadati</taxon>
        <taxon>Bacteroidota</taxon>
        <taxon>Bacteroidia</taxon>
        <taxon>Bacteroidales</taxon>
        <taxon>Porphyromonadaceae</taxon>
        <taxon>Porphyromonas</taxon>
    </lineage>
</organism>
<evidence type="ECO:0000256" key="3">
    <source>
        <dbReference type="ARBA" id="ARBA00022807"/>
    </source>
</evidence>
<accession>C3J8S0</accession>
<keyword evidence="3" id="KW-0788">Thiol protease</keyword>
<keyword evidence="4" id="KW-0843">Virulence</keyword>
<dbReference type="Proteomes" id="UP000004295">
    <property type="component" value="Unassembled WGS sequence"/>
</dbReference>
<protein>
    <submittedName>
        <fullName evidence="5">Uncharacterized protein</fullName>
    </submittedName>
</protein>
<gene>
    <name evidence="5" type="ORF">POREN0001_0590</name>
</gene>
<comment type="caution">
    <text evidence="5">The sequence shown here is derived from an EMBL/GenBank/DDBJ whole genome shotgun (WGS) entry which is preliminary data.</text>
</comment>
<dbReference type="EMBL" id="ACNN01000007">
    <property type="protein sequence ID" value="EEN83483.1"/>
    <property type="molecule type" value="Genomic_DNA"/>
</dbReference>
<comment type="similarity">
    <text evidence="1">Belongs to the peptidase C25 family.</text>
</comment>
<sequence length="166" mass="17995">MKKLTKRVAALLSIGCAAFLGLFHTSCYLIGGVEYGTPYMEYDVKVKVQSPDGNPIEGIEVAVVRKYHTEEGDRIVKLVPPVQTNSSGIAQISQASNLGGSGNKLYVQAVDVDGVKNGRWATKVDSIPLFPSDIQSRKPKKRWCMGVLKKGIAVTMDPAQDETPSK</sequence>
<dbReference type="GO" id="GO:0008234">
    <property type="term" value="F:cysteine-type peptidase activity"/>
    <property type="evidence" value="ECO:0007669"/>
    <property type="project" value="UniProtKB-KW"/>
</dbReference>
<dbReference type="AlphaFoldDB" id="C3J8S0"/>
<evidence type="ECO:0000313" key="5">
    <source>
        <dbReference type="EMBL" id="EEN83483.1"/>
    </source>
</evidence>
<dbReference type="InterPro" id="IPR026403">
    <property type="entry name" value="Lipo_with_rSAM"/>
</dbReference>
<reference evidence="5 6" key="1">
    <citation type="submission" date="2009-04" db="EMBL/GenBank/DDBJ databases">
        <authorList>
            <person name="Sebastian Y."/>
            <person name="Madupu R."/>
            <person name="Durkin A.S."/>
            <person name="Torralba M."/>
            <person name="Methe B."/>
            <person name="Sutton G.G."/>
            <person name="Strausberg R.L."/>
            <person name="Nelson K.E."/>
        </authorList>
    </citation>
    <scope>NUCLEOTIDE SEQUENCE [LARGE SCALE GENOMIC DNA]</scope>
    <source>
        <strain evidence="6">ATCC 35406 / BCRC 14492 / JCM 8526 / NCTC 13058 / HG 370</strain>
    </source>
</reference>
<dbReference type="Gene3D" id="2.60.40.10">
    <property type="entry name" value="Immunoglobulins"/>
    <property type="match status" value="1"/>
</dbReference>
<evidence type="ECO:0000256" key="2">
    <source>
        <dbReference type="ARBA" id="ARBA00022670"/>
    </source>
</evidence>
<keyword evidence="3" id="KW-0378">Hydrolase</keyword>
<dbReference type="GeneID" id="93364952"/>
<evidence type="ECO:0000256" key="1">
    <source>
        <dbReference type="ARBA" id="ARBA00006067"/>
    </source>
</evidence>
<evidence type="ECO:0000313" key="6">
    <source>
        <dbReference type="Proteomes" id="UP000004295"/>
    </source>
</evidence>
<keyword evidence="6" id="KW-1185">Reference proteome</keyword>
<evidence type="ECO:0000256" key="4">
    <source>
        <dbReference type="ARBA" id="ARBA00023026"/>
    </source>
</evidence>
<dbReference type="STRING" id="553175.POREN0001_0590"/>
<dbReference type="RefSeq" id="WP_004332596.1">
    <property type="nucleotide sequence ID" value="NZ_ACNN01000007.1"/>
</dbReference>
<dbReference type="GO" id="GO:0006508">
    <property type="term" value="P:proteolysis"/>
    <property type="evidence" value="ECO:0007669"/>
    <property type="project" value="UniProtKB-KW"/>
</dbReference>
<name>C3J8S0_POREA</name>
<proteinExistence type="inferred from homology"/>